<feature type="region of interest" description="Disordered" evidence="3">
    <location>
        <begin position="697"/>
        <end position="738"/>
    </location>
</feature>
<dbReference type="GeneID" id="300575865"/>
<proteinExistence type="predicted"/>
<dbReference type="PROSITE" id="PS50048">
    <property type="entry name" value="ZN2_CY6_FUNGAL_2"/>
    <property type="match status" value="1"/>
</dbReference>
<dbReference type="PANTHER" id="PTHR46910">
    <property type="entry name" value="TRANSCRIPTION FACTOR PDR1"/>
    <property type="match status" value="1"/>
</dbReference>
<dbReference type="Pfam" id="PF00172">
    <property type="entry name" value="Zn_clus"/>
    <property type="match status" value="1"/>
</dbReference>
<protein>
    <recommendedName>
        <fullName evidence="4">Zn(2)-C6 fungal-type domain-containing protein</fullName>
    </recommendedName>
</protein>
<dbReference type="InterPro" id="IPR001138">
    <property type="entry name" value="Zn2Cys6_DnaBD"/>
</dbReference>
<sequence>MDNQQPSPKSTRHIDRERKRAARACDGCRRQKERCDGGVPCRRCFRLGRQCDFTSRASVDTESQAGSGSRPGAVARRRASENTSAEQAKRLEYLEKIVQGYVGTKDALDLETLKGLAQGAEKRRNSERPADISSQSSEFDGVDEKFDIQPLHGNVTRMDSILSVCYPVKALTCDLSDYSGEFSHWNFSMRIKKWIDQSVPNDASNYPSKSATTFKEYYRAEELQSHSDAMGLLSLLPPRPIADFLVYSFFKHAQTNYFFVEQNWLRAKLDLAYENSAAFTRRDVGVVCIIFAILAIGTQFAYLESLVDGVENPTEKGSDAFTEDAVGVLFYQQACRLLSDVITVSSLECVQACLLLGIYTLPVDASGLAYIYLNLALKLAIQNGMHRKYPVENRDADIVETRNRVWWTVYTIEKRVGIFHGRPTSISNTDVDADFPVHHPDLWSSTSQTDTAHILATFELNQQLSKMSREITILRSLPKHEVPEGLKRLAQSHRELKSWWDALPANIFCKEFTSQSKISRKHMHLQLEYCLVRMFVGRVFIFPEAGLRDGSSPATSANAPSSASLSKKGTRSTLVADCVEAALSVIDTCRCLRNTIGLARASYTEFSSCRAALMVVTTQCLAQKTYMFRQALRDGLSMLKEMSTGSLSAHSEMSLIEAFEQAIANMNAQEQTTSSMVSESEYAKFKKWEQLWKNDAPATESVDGSVQGKQVPTAPPEPAPPRPMPEAPKEEGMMMPSSTPFFGVDGHFASFPQSLDDFTAFFGNEFGTNIDSGHG</sequence>
<dbReference type="PANTHER" id="PTHR46910:SF23">
    <property type="entry name" value="THIAMINE REPRESSIBLE GENES REGULATORY PROTEIN THI1"/>
    <property type="match status" value="1"/>
</dbReference>
<feature type="region of interest" description="Disordered" evidence="3">
    <location>
        <begin position="1"/>
        <end position="20"/>
    </location>
</feature>
<gene>
    <name evidence="5" type="ORF">CCMA1212_004096</name>
</gene>
<dbReference type="Proteomes" id="UP001642720">
    <property type="component" value="Unassembled WGS sequence"/>
</dbReference>
<evidence type="ECO:0000256" key="1">
    <source>
        <dbReference type="ARBA" id="ARBA00022723"/>
    </source>
</evidence>
<dbReference type="SMART" id="SM00066">
    <property type="entry name" value="GAL4"/>
    <property type="match status" value="1"/>
</dbReference>
<feature type="compositionally biased region" description="Pro residues" evidence="3">
    <location>
        <begin position="713"/>
        <end position="726"/>
    </location>
</feature>
<dbReference type="Gene3D" id="4.10.240.10">
    <property type="entry name" value="Zn(2)-C6 fungal-type DNA-binding domain"/>
    <property type="match status" value="1"/>
</dbReference>
<dbReference type="InterPro" id="IPR036864">
    <property type="entry name" value="Zn2-C6_fun-type_DNA-bd_sf"/>
</dbReference>
<dbReference type="InterPro" id="IPR007219">
    <property type="entry name" value="XnlR_reg_dom"/>
</dbReference>
<keyword evidence="1" id="KW-0479">Metal-binding</keyword>
<dbReference type="Pfam" id="PF04082">
    <property type="entry name" value="Fungal_trans"/>
    <property type="match status" value="1"/>
</dbReference>
<organism evidence="5 6">
    <name type="scientific">Trichoderma ghanense</name>
    <dbReference type="NCBI Taxonomy" id="65468"/>
    <lineage>
        <taxon>Eukaryota</taxon>
        <taxon>Fungi</taxon>
        <taxon>Dikarya</taxon>
        <taxon>Ascomycota</taxon>
        <taxon>Pezizomycotina</taxon>
        <taxon>Sordariomycetes</taxon>
        <taxon>Hypocreomycetidae</taxon>
        <taxon>Hypocreales</taxon>
        <taxon>Hypocreaceae</taxon>
        <taxon>Trichoderma</taxon>
    </lineage>
</organism>
<feature type="region of interest" description="Disordered" evidence="3">
    <location>
        <begin position="56"/>
        <end position="86"/>
    </location>
</feature>
<reference evidence="5 6" key="1">
    <citation type="submission" date="2018-01" db="EMBL/GenBank/DDBJ databases">
        <title>Genome characterization of the sugarcane-associated fungus Trichoderma ghanense CCMA-1212 and their application in lignocelulose bioconversion.</title>
        <authorList>
            <person name="Steindorff A.S."/>
            <person name="Mendes T.D."/>
            <person name="Vilela E.S.D."/>
            <person name="Rodrigues D.S."/>
            <person name="Formighieri E.F."/>
            <person name="Melo I.S."/>
            <person name="Favaro L.C.L."/>
        </authorList>
    </citation>
    <scope>NUCLEOTIDE SEQUENCE [LARGE SCALE GENOMIC DNA]</scope>
    <source>
        <strain evidence="5 6">CCMA-1212</strain>
    </source>
</reference>
<dbReference type="CDD" id="cd00067">
    <property type="entry name" value="GAL4"/>
    <property type="match status" value="1"/>
</dbReference>
<dbReference type="EMBL" id="PPTA01000004">
    <property type="protein sequence ID" value="TFB04163.1"/>
    <property type="molecule type" value="Genomic_DNA"/>
</dbReference>
<feature type="region of interest" description="Disordered" evidence="3">
    <location>
        <begin position="119"/>
        <end position="139"/>
    </location>
</feature>
<dbReference type="RefSeq" id="XP_073560364.1">
    <property type="nucleotide sequence ID" value="XM_073701415.1"/>
</dbReference>
<dbReference type="CDD" id="cd12148">
    <property type="entry name" value="fungal_TF_MHR"/>
    <property type="match status" value="1"/>
</dbReference>
<evidence type="ECO:0000313" key="5">
    <source>
        <dbReference type="EMBL" id="TFB04163.1"/>
    </source>
</evidence>
<evidence type="ECO:0000259" key="4">
    <source>
        <dbReference type="PROSITE" id="PS50048"/>
    </source>
</evidence>
<evidence type="ECO:0000256" key="2">
    <source>
        <dbReference type="ARBA" id="ARBA00023242"/>
    </source>
</evidence>
<dbReference type="InterPro" id="IPR050987">
    <property type="entry name" value="AtrR-like"/>
</dbReference>
<feature type="compositionally biased region" description="Polar residues" evidence="3">
    <location>
        <begin position="56"/>
        <end position="67"/>
    </location>
</feature>
<dbReference type="SUPFAM" id="SSF57701">
    <property type="entry name" value="Zn2/Cys6 DNA-binding domain"/>
    <property type="match status" value="1"/>
</dbReference>
<keyword evidence="2" id="KW-0539">Nucleus</keyword>
<feature type="compositionally biased region" description="Basic and acidic residues" evidence="3">
    <location>
        <begin position="120"/>
        <end position="130"/>
    </location>
</feature>
<comment type="caution">
    <text evidence="5">The sequence shown here is derived from an EMBL/GenBank/DDBJ whole genome shotgun (WGS) entry which is preliminary data.</text>
</comment>
<feature type="domain" description="Zn(2)-C6 fungal-type" evidence="4">
    <location>
        <begin position="24"/>
        <end position="53"/>
    </location>
</feature>
<name>A0ABY2H7G9_9HYPO</name>
<keyword evidence="6" id="KW-1185">Reference proteome</keyword>
<accession>A0ABY2H7G9</accession>
<dbReference type="SMART" id="SM00906">
    <property type="entry name" value="Fungal_trans"/>
    <property type="match status" value="1"/>
</dbReference>
<evidence type="ECO:0000256" key="3">
    <source>
        <dbReference type="SAM" id="MobiDB-lite"/>
    </source>
</evidence>
<dbReference type="PROSITE" id="PS00463">
    <property type="entry name" value="ZN2_CY6_FUNGAL_1"/>
    <property type="match status" value="1"/>
</dbReference>
<evidence type="ECO:0000313" key="6">
    <source>
        <dbReference type="Proteomes" id="UP001642720"/>
    </source>
</evidence>